<dbReference type="EMBL" id="CP001108">
    <property type="protein sequence ID" value="ACF45292.1"/>
    <property type="molecule type" value="Genomic_DNA"/>
</dbReference>
<gene>
    <name evidence="2" type="ordered locus">Paes_0235</name>
</gene>
<name>B4S3U6_PROA2</name>
<dbReference type="GO" id="GO:0016740">
    <property type="term" value="F:transferase activity"/>
    <property type="evidence" value="ECO:0007669"/>
    <property type="project" value="UniProtKB-KW"/>
</dbReference>
<dbReference type="InterPro" id="IPR011009">
    <property type="entry name" value="Kinase-like_dom_sf"/>
</dbReference>
<evidence type="ECO:0000259" key="1">
    <source>
        <dbReference type="Pfam" id="PF01636"/>
    </source>
</evidence>
<accession>B4S3U6</accession>
<evidence type="ECO:0000313" key="2">
    <source>
        <dbReference type="EMBL" id="ACF45292.1"/>
    </source>
</evidence>
<feature type="domain" description="Aminoglycoside phosphotransferase" evidence="1">
    <location>
        <begin position="21"/>
        <end position="247"/>
    </location>
</feature>
<dbReference type="Gene3D" id="3.90.1200.10">
    <property type="match status" value="1"/>
</dbReference>
<evidence type="ECO:0000313" key="3">
    <source>
        <dbReference type="Proteomes" id="UP000002725"/>
    </source>
</evidence>
<sequence length="333" mass="38222">MIIQEYLQRLLPGKNISDVLVTKITGEASNRQYFRIQEKNNSRVLCIDPGFRSADPASYPFLVLHNILASAAIAVPRIYAADNVSGCLLMEDCGNMMLQDAVREKPELTEPLYLDVIDIMVQIQRIEKEGDAIAFTLSFDREKLMFEFDFFITHALQNNRNVSMGSAATAQLRRQFESITDELTAETGLVLNHRDYHCRNILIHNHQPVIIDFQDARMGLAQYDAASLLRDSYHKLDDSLLQRLQRYHYDSLLERNLCSTAFDEYLRLFDLMAFQRNIKALGTFFYQSTVVGNNSFKQYIEPTIAYLPDYINRHAELKTAGRIIMETLAPSLS</sequence>
<dbReference type="STRING" id="290512.Paes_0235"/>
<dbReference type="InterPro" id="IPR002575">
    <property type="entry name" value="Aminoglycoside_PTrfase"/>
</dbReference>
<dbReference type="AlphaFoldDB" id="B4S3U6"/>
<dbReference type="Pfam" id="PF01636">
    <property type="entry name" value="APH"/>
    <property type="match status" value="1"/>
</dbReference>
<organism evidence="2 3">
    <name type="scientific">Prosthecochloris aestuarii (strain DSM 271 / SK 413)</name>
    <dbReference type="NCBI Taxonomy" id="290512"/>
    <lineage>
        <taxon>Bacteria</taxon>
        <taxon>Pseudomonadati</taxon>
        <taxon>Chlorobiota</taxon>
        <taxon>Chlorobiia</taxon>
        <taxon>Chlorobiales</taxon>
        <taxon>Chlorobiaceae</taxon>
        <taxon>Prosthecochloris</taxon>
    </lineage>
</organism>
<dbReference type="SUPFAM" id="SSF56112">
    <property type="entry name" value="Protein kinase-like (PK-like)"/>
    <property type="match status" value="1"/>
</dbReference>
<protein>
    <submittedName>
        <fullName evidence="2">Aminoglycoside phosphotransferase</fullName>
    </submittedName>
</protein>
<reference evidence="2" key="1">
    <citation type="submission" date="2008-06" db="EMBL/GenBank/DDBJ databases">
        <title>Complete sequence of chromosome of Prosthecochloris aestuarii DSM 271.</title>
        <authorList>
            <consortium name="US DOE Joint Genome Institute"/>
            <person name="Lucas S."/>
            <person name="Copeland A."/>
            <person name="Lapidus A."/>
            <person name="Glavina del Rio T."/>
            <person name="Dalin E."/>
            <person name="Tice H."/>
            <person name="Bruce D."/>
            <person name="Goodwin L."/>
            <person name="Pitluck S."/>
            <person name="Schmutz J."/>
            <person name="Larimer F."/>
            <person name="Land M."/>
            <person name="Hauser L."/>
            <person name="Kyrpides N."/>
            <person name="Anderson I."/>
            <person name="Liu Z."/>
            <person name="Li T."/>
            <person name="Zhao F."/>
            <person name="Overmann J."/>
            <person name="Bryant D.A."/>
            <person name="Richardson P."/>
        </authorList>
    </citation>
    <scope>NUCLEOTIDE SEQUENCE [LARGE SCALE GENOMIC DNA]</scope>
    <source>
        <strain evidence="2">DSM 271</strain>
    </source>
</reference>
<dbReference type="KEGG" id="paa:Paes_0235"/>
<proteinExistence type="predicted"/>
<dbReference type="RefSeq" id="WP_012504829.1">
    <property type="nucleotide sequence ID" value="NC_011059.1"/>
</dbReference>
<keyword evidence="3" id="KW-1185">Reference proteome</keyword>
<dbReference type="Gene3D" id="3.30.200.20">
    <property type="entry name" value="Phosphorylase Kinase, domain 1"/>
    <property type="match status" value="1"/>
</dbReference>
<dbReference type="Proteomes" id="UP000002725">
    <property type="component" value="Chromosome"/>
</dbReference>
<dbReference type="eggNOG" id="COG3178">
    <property type="taxonomic scope" value="Bacteria"/>
</dbReference>
<dbReference type="HOGENOM" id="CLU_021467_1_0_10"/>